<dbReference type="GO" id="GO:0045333">
    <property type="term" value="P:cellular respiration"/>
    <property type="evidence" value="ECO:0007669"/>
    <property type="project" value="UniProtKB-ARBA"/>
</dbReference>
<dbReference type="PANTHER" id="PTHR43105:SF2">
    <property type="entry name" value="RESPIRATORY NITRATE REDUCTASE 2 ALPHA CHAIN"/>
    <property type="match status" value="1"/>
</dbReference>
<dbReference type="InterPro" id="IPR006655">
    <property type="entry name" value="Mopterin_OxRdtase_prok_CS"/>
</dbReference>
<dbReference type="InterPro" id="IPR037943">
    <property type="entry name" value="MopB_CT_Nitrate-R-NarG-like"/>
</dbReference>
<dbReference type="Pfam" id="PF01568">
    <property type="entry name" value="Molydop_binding"/>
    <property type="match status" value="1"/>
</dbReference>
<proteinExistence type="predicted"/>
<comment type="cofactor">
    <cofactor evidence="2">
        <name>[4Fe-4S] cluster</name>
        <dbReference type="ChEBI" id="CHEBI:49883"/>
    </cofactor>
</comment>
<feature type="domain" description="Molybdopterin dinucleotide-binding" evidence="10">
    <location>
        <begin position="441"/>
        <end position="550"/>
    </location>
</feature>
<evidence type="ECO:0000256" key="6">
    <source>
        <dbReference type="ARBA" id="ARBA00023002"/>
    </source>
</evidence>
<dbReference type="PROSITE" id="PS00932">
    <property type="entry name" value="MOLYBDOPTERIN_PROK_3"/>
    <property type="match status" value="1"/>
</dbReference>
<dbReference type="CDD" id="cd02776">
    <property type="entry name" value="MopB_CT_Nitrate-R-NarG-like"/>
    <property type="match status" value="1"/>
</dbReference>
<keyword evidence="5" id="KW-0479">Metal-binding</keyword>
<dbReference type="GO" id="GO:0016020">
    <property type="term" value="C:membrane"/>
    <property type="evidence" value="ECO:0007669"/>
    <property type="project" value="TreeGrafter"/>
</dbReference>
<evidence type="ECO:0000256" key="1">
    <source>
        <dbReference type="ARBA" id="ARBA00001942"/>
    </source>
</evidence>
<comment type="cofactor">
    <cofactor evidence="1">
        <name>Mo-bis(molybdopterin guanine dinucleotide)</name>
        <dbReference type="ChEBI" id="CHEBI:60539"/>
    </cofactor>
</comment>
<feature type="domain" description="Molybdopterin oxidoreductase" evidence="9">
    <location>
        <begin position="111"/>
        <end position="182"/>
    </location>
</feature>
<dbReference type="GO" id="GO:0043546">
    <property type="term" value="F:molybdopterin cofactor binding"/>
    <property type="evidence" value="ECO:0007669"/>
    <property type="project" value="InterPro"/>
</dbReference>
<gene>
    <name evidence="11" type="ORF">ENJ61_07685</name>
</gene>
<dbReference type="GO" id="GO:0016491">
    <property type="term" value="F:oxidoreductase activity"/>
    <property type="evidence" value="ECO:0007669"/>
    <property type="project" value="UniProtKB-KW"/>
</dbReference>
<evidence type="ECO:0000256" key="3">
    <source>
        <dbReference type="ARBA" id="ARBA00022485"/>
    </source>
</evidence>
<organism evidence="11">
    <name type="scientific">Aquifex aeolicus</name>
    <dbReference type="NCBI Taxonomy" id="63363"/>
    <lineage>
        <taxon>Bacteria</taxon>
        <taxon>Pseudomonadati</taxon>
        <taxon>Aquificota</taxon>
        <taxon>Aquificia</taxon>
        <taxon>Aquificales</taxon>
        <taxon>Aquificaceae</taxon>
        <taxon>Aquifex</taxon>
    </lineage>
</organism>
<dbReference type="SUPFAM" id="SSF53706">
    <property type="entry name" value="Formate dehydrogenase/DMSO reductase, domains 1-3"/>
    <property type="match status" value="1"/>
</dbReference>
<dbReference type="SUPFAM" id="SSF50692">
    <property type="entry name" value="ADC-like"/>
    <property type="match status" value="1"/>
</dbReference>
<protein>
    <submittedName>
        <fullName evidence="11">Nitrate reductase subunit alpha</fullName>
    </submittedName>
</protein>
<accession>A0A7C5L3H1</accession>
<dbReference type="InterPro" id="IPR006657">
    <property type="entry name" value="MoPterin_dinucl-bd_dom"/>
</dbReference>
<evidence type="ECO:0000256" key="5">
    <source>
        <dbReference type="ARBA" id="ARBA00022723"/>
    </source>
</evidence>
<dbReference type="InterPro" id="IPR009010">
    <property type="entry name" value="Asp_de-COase-like_dom_sf"/>
</dbReference>
<keyword evidence="3" id="KW-0004">4Fe-4S</keyword>
<dbReference type="GO" id="GO:0051539">
    <property type="term" value="F:4 iron, 4 sulfur cluster binding"/>
    <property type="evidence" value="ECO:0007669"/>
    <property type="project" value="UniProtKB-KW"/>
</dbReference>
<dbReference type="GO" id="GO:0046872">
    <property type="term" value="F:metal ion binding"/>
    <property type="evidence" value="ECO:0007669"/>
    <property type="project" value="UniProtKB-KW"/>
</dbReference>
<evidence type="ECO:0000259" key="10">
    <source>
        <dbReference type="Pfam" id="PF01568"/>
    </source>
</evidence>
<evidence type="ECO:0000256" key="2">
    <source>
        <dbReference type="ARBA" id="ARBA00001966"/>
    </source>
</evidence>
<evidence type="ECO:0000259" key="9">
    <source>
        <dbReference type="Pfam" id="PF00384"/>
    </source>
</evidence>
<sequence length="608" mass="69944">GWLPFYPTFDKKNPLDVYREAVEAGCKTDEEIINWIVQQFKEGKYNFAVTDPDAEENHLKVLIVWRGNLIGTSMRGQEIALKHFLGTHHNVLWDEEPAKGLIKEVKWRDPAPVGKLDLLVNLNIRMDSVANYADIVLPAAFWYEKYDVTFGDMHTFVHPLTPAIQPPWEAKHDWEAFKLIAKKFSELAKKYFPEPVKDVVVTALFMDTPDQLAQPNGEVKDWKYGECEPVPGKTFPKITIVERDYTKIYDKLVSLGPNVCKPGGYGSKGHYVDLTPIVEEELKNNEVLDVKNGRIYFEKPEQLCELILQISPEVNGRLAHMFFKEMEKKVGLPLADLVEPVKDRKVHYKDIISQPRRIHTTPQWGAILLDDKGNQRTFAPWTLNVERLKPWHTLSGRQEIYYDHQGFRELGEALPTYKPPLDMIAIGDINLKKAEPKAKVLRFITPHGKWQIHSSFRDHWPMLHMSRGGPTVWLNPQDAEEMGIEDNDWVEMWNENGIEVVRAIVSHQVPRGMAITYHQVERHINIPFSPLAKKYGCTDLRGGNNNATTRILMNPGTMIGGYAQFSYYANYWGTSPSERDHCVLVRKMPLADGRAIYREEELDRLPAK</sequence>
<evidence type="ECO:0000256" key="7">
    <source>
        <dbReference type="ARBA" id="ARBA00023004"/>
    </source>
</evidence>
<keyword evidence="8" id="KW-0411">Iron-sulfur</keyword>
<dbReference type="PANTHER" id="PTHR43105">
    <property type="entry name" value="RESPIRATORY NITRATE REDUCTASE"/>
    <property type="match status" value="1"/>
</dbReference>
<dbReference type="InterPro" id="IPR006656">
    <property type="entry name" value="Mopterin_OxRdtase"/>
</dbReference>
<keyword evidence="7" id="KW-0408">Iron</keyword>
<reference evidence="11" key="1">
    <citation type="journal article" date="2020" name="mSystems">
        <title>Genome- and Community-Level Interaction Insights into Carbon Utilization and Element Cycling Functions of Hydrothermarchaeota in Hydrothermal Sediment.</title>
        <authorList>
            <person name="Zhou Z."/>
            <person name="Liu Y."/>
            <person name="Xu W."/>
            <person name="Pan J."/>
            <person name="Luo Z.H."/>
            <person name="Li M."/>
        </authorList>
    </citation>
    <scope>NUCLEOTIDE SEQUENCE [LARGE SCALE GENOMIC DNA]</scope>
    <source>
        <strain evidence="11">HyVt-501</strain>
    </source>
</reference>
<comment type="caution">
    <text evidence="11">The sequence shown here is derived from an EMBL/GenBank/DDBJ whole genome shotgun (WGS) entry which is preliminary data.</text>
</comment>
<dbReference type="AlphaFoldDB" id="A0A7C5L3H1"/>
<evidence type="ECO:0000256" key="4">
    <source>
        <dbReference type="ARBA" id="ARBA00022505"/>
    </source>
</evidence>
<feature type="non-terminal residue" evidence="11">
    <location>
        <position position="1"/>
    </location>
</feature>
<dbReference type="Gene3D" id="3.40.50.12440">
    <property type="match status" value="1"/>
</dbReference>
<keyword evidence="6" id="KW-0560">Oxidoreductase</keyword>
<keyword evidence="4" id="KW-0500">Molybdenum</keyword>
<dbReference type="EMBL" id="DRNB01000281">
    <property type="protein sequence ID" value="HHJ64772.1"/>
    <property type="molecule type" value="Genomic_DNA"/>
</dbReference>
<dbReference type="Pfam" id="PF00384">
    <property type="entry name" value="Molybdopterin"/>
    <property type="match status" value="1"/>
</dbReference>
<dbReference type="InterPro" id="IPR050123">
    <property type="entry name" value="Prok_molybdopt-oxidoreductase"/>
</dbReference>
<dbReference type="Proteomes" id="UP000885792">
    <property type="component" value="Unassembled WGS sequence"/>
</dbReference>
<evidence type="ECO:0000256" key="8">
    <source>
        <dbReference type="ARBA" id="ARBA00023014"/>
    </source>
</evidence>
<evidence type="ECO:0000313" key="11">
    <source>
        <dbReference type="EMBL" id="HHJ64772.1"/>
    </source>
</evidence>
<name>A0A7C5L3H1_AQUAO</name>